<organism evidence="1">
    <name type="scientific">Cupriavidus taiwanensis</name>
    <dbReference type="NCBI Taxonomy" id="164546"/>
    <lineage>
        <taxon>Bacteria</taxon>
        <taxon>Pseudomonadati</taxon>
        <taxon>Pseudomonadota</taxon>
        <taxon>Betaproteobacteria</taxon>
        <taxon>Burkholderiales</taxon>
        <taxon>Burkholderiaceae</taxon>
        <taxon>Cupriavidus</taxon>
    </lineage>
</organism>
<protein>
    <submittedName>
        <fullName evidence="1">Uncharacterized protein</fullName>
    </submittedName>
</protein>
<dbReference type="AlphaFoldDB" id="A0A375DCY4"/>
<reference evidence="1" key="1">
    <citation type="submission" date="2018-01" db="EMBL/GenBank/DDBJ databases">
        <authorList>
            <person name="Clerissi C."/>
        </authorList>
    </citation>
    <scope>NUCLEOTIDE SEQUENCE [LARGE SCALE GENOMIC DNA]</scope>
    <source>
        <strain evidence="1">Cupriavidus taiwanensis STM 6021</strain>
    </source>
</reference>
<name>A0A375DCY4_9BURK</name>
<comment type="caution">
    <text evidence="1">The sequence shown here is derived from an EMBL/GenBank/DDBJ whole genome shotgun (WGS) entry which is preliminary data.</text>
</comment>
<dbReference type="EMBL" id="OGUU01000037">
    <property type="protein sequence ID" value="SPC25375.1"/>
    <property type="molecule type" value="Genomic_DNA"/>
</dbReference>
<dbReference type="Proteomes" id="UP000257139">
    <property type="component" value="Plasmid CBM2594_p"/>
</dbReference>
<sequence>MCAPQPGREHARLALAAFAFDEQPETFFEAELVDADLRSRVPWLSLHPSALPGGISYPGKMVGFPWNPWLLCRGIAGWIRVE</sequence>
<evidence type="ECO:0000313" key="1">
    <source>
        <dbReference type="EMBL" id="SPC25375.1"/>
    </source>
</evidence>
<gene>
    <name evidence="1" type="ORF">CBM2594_P300008</name>
</gene>
<proteinExistence type="predicted"/>
<accession>A0A375DCY4</accession>